<gene>
    <name evidence="1" type="ORF">RJT34_16162</name>
</gene>
<sequence length="220" mass="25232">MIHSSDHALCDPLADSSTPLQQPLLPLSVSRSKPSVLNKLKAERDPDKLFHFFKANATNRHVILNRITFDDTVSCLAGACRFYYVDHLLEHQKTLPQAHYEDFVVHIVTLYGKAGMTKHVINIFNHIRRTVKFFSHVRFPPNHKVDILHLIFNHLNNLVAVDKTTLTRGANFHVANNQVISAWQRPNIVWILDFDLLLYSESLENASLICEEALEKTTLF</sequence>
<comment type="caution">
    <text evidence="1">The sequence shown here is derived from an EMBL/GenBank/DDBJ whole genome shotgun (WGS) entry which is preliminary data.</text>
</comment>
<protein>
    <submittedName>
        <fullName evidence="1">Uncharacterized protein</fullName>
    </submittedName>
</protein>
<proteinExistence type="predicted"/>
<name>A0AAN9PDF4_CLITE</name>
<dbReference type="Proteomes" id="UP001359559">
    <property type="component" value="Unassembled WGS sequence"/>
</dbReference>
<evidence type="ECO:0000313" key="2">
    <source>
        <dbReference type="Proteomes" id="UP001359559"/>
    </source>
</evidence>
<keyword evidence="2" id="KW-1185">Reference proteome</keyword>
<evidence type="ECO:0000313" key="1">
    <source>
        <dbReference type="EMBL" id="KAK7293299.1"/>
    </source>
</evidence>
<organism evidence="1 2">
    <name type="scientific">Clitoria ternatea</name>
    <name type="common">Butterfly pea</name>
    <dbReference type="NCBI Taxonomy" id="43366"/>
    <lineage>
        <taxon>Eukaryota</taxon>
        <taxon>Viridiplantae</taxon>
        <taxon>Streptophyta</taxon>
        <taxon>Embryophyta</taxon>
        <taxon>Tracheophyta</taxon>
        <taxon>Spermatophyta</taxon>
        <taxon>Magnoliopsida</taxon>
        <taxon>eudicotyledons</taxon>
        <taxon>Gunneridae</taxon>
        <taxon>Pentapetalae</taxon>
        <taxon>rosids</taxon>
        <taxon>fabids</taxon>
        <taxon>Fabales</taxon>
        <taxon>Fabaceae</taxon>
        <taxon>Papilionoideae</taxon>
        <taxon>50 kb inversion clade</taxon>
        <taxon>NPAAA clade</taxon>
        <taxon>indigoferoid/millettioid clade</taxon>
        <taxon>Phaseoleae</taxon>
        <taxon>Clitoria</taxon>
    </lineage>
</organism>
<accession>A0AAN9PDF4</accession>
<reference evidence="1 2" key="1">
    <citation type="submission" date="2024-01" db="EMBL/GenBank/DDBJ databases">
        <title>The genomes of 5 underutilized Papilionoideae crops provide insights into root nodulation and disease resistance.</title>
        <authorList>
            <person name="Yuan L."/>
        </authorList>
    </citation>
    <scope>NUCLEOTIDE SEQUENCE [LARGE SCALE GENOMIC DNA]</scope>
    <source>
        <strain evidence="1">LY-2023</strain>
        <tissue evidence="1">Leaf</tissue>
    </source>
</reference>
<dbReference type="AlphaFoldDB" id="A0AAN9PDF4"/>
<dbReference type="EMBL" id="JAYKXN010000004">
    <property type="protein sequence ID" value="KAK7293299.1"/>
    <property type="molecule type" value="Genomic_DNA"/>
</dbReference>